<evidence type="ECO:0000313" key="2">
    <source>
        <dbReference type="EMBL" id="MBC3790577.1"/>
    </source>
</evidence>
<feature type="transmembrane region" description="Helical" evidence="1">
    <location>
        <begin position="6"/>
        <end position="24"/>
    </location>
</feature>
<feature type="transmembrane region" description="Helical" evidence="1">
    <location>
        <begin position="246"/>
        <end position="264"/>
    </location>
</feature>
<comment type="caution">
    <text evidence="2">The sequence shown here is derived from an EMBL/GenBank/DDBJ whole genome shotgun (WGS) entry which is preliminary data.</text>
</comment>
<name>A0ABR6W2C1_9BACT</name>
<feature type="transmembrane region" description="Helical" evidence="1">
    <location>
        <begin position="222"/>
        <end position="240"/>
    </location>
</feature>
<dbReference type="Proteomes" id="UP000700732">
    <property type="component" value="Unassembled WGS sequence"/>
</dbReference>
<evidence type="ECO:0000256" key="1">
    <source>
        <dbReference type="SAM" id="Phobius"/>
    </source>
</evidence>
<reference evidence="2 3" key="1">
    <citation type="submission" date="2019-06" db="EMBL/GenBank/DDBJ databases">
        <title>Spirosoma utsteinense sp. nov. isolated from Antarctic ice-free soils.</title>
        <authorList>
            <person name="Tahon G."/>
        </authorList>
    </citation>
    <scope>NUCLEOTIDE SEQUENCE [LARGE SCALE GENOMIC DNA]</scope>
    <source>
        <strain evidence="2 3">LMG 31447</strain>
    </source>
</reference>
<keyword evidence="1" id="KW-0472">Membrane</keyword>
<keyword evidence="1" id="KW-0812">Transmembrane</keyword>
<feature type="transmembrane region" description="Helical" evidence="1">
    <location>
        <begin position="197"/>
        <end position="215"/>
    </location>
</feature>
<feature type="transmembrane region" description="Helical" evidence="1">
    <location>
        <begin position="159"/>
        <end position="177"/>
    </location>
</feature>
<evidence type="ECO:0000313" key="3">
    <source>
        <dbReference type="Proteomes" id="UP000700732"/>
    </source>
</evidence>
<accession>A0ABR6W2C1</accession>
<sequence>MKNSSIWRIATAVFAVGSILYTTTSSSRSRKQSRERQPDSSAPEYDVPVEYQEVFDKNLIVPAGWSFGVVWSTVYTGLGALLVHQALPSQSMNPRYQKALPWWLASWTLNAIFGRYFSQNDPRSVVISDLTTKLNLPAALALHHSLEIGRTDVPAPEKYLRIPVSLYAGWLTAATVVGTPNTLLTLGLWENKEERDAPLAAGILGATALAGYGIARHLNDPWYMLPFVAGFGGIASRQWIKQPLVGQTAATLALAYTGLLVYWLPKGKFYPYEHTADAIDAELLAGPIETAEPHQAAIARERTVELD</sequence>
<feature type="transmembrane region" description="Helical" evidence="1">
    <location>
        <begin position="65"/>
        <end position="87"/>
    </location>
</feature>
<dbReference type="EMBL" id="VFIA01000005">
    <property type="protein sequence ID" value="MBC3790577.1"/>
    <property type="molecule type" value="Genomic_DNA"/>
</dbReference>
<keyword evidence="3" id="KW-1185">Reference proteome</keyword>
<proteinExistence type="predicted"/>
<protein>
    <submittedName>
        <fullName evidence="2">Tryptophan-rich sensory protein</fullName>
    </submittedName>
</protein>
<keyword evidence="1" id="KW-1133">Transmembrane helix</keyword>
<organism evidence="2 3">
    <name type="scientific">Spirosoma utsteinense</name>
    <dbReference type="NCBI Taxonomy" id="2585773"/>
    <lineage>
        <taxon>Bacteria</taxon>
        <taxon>Pseudomonadati</taxon>
        <taxon>Bacteroidota</taxon>
        <taxon>Cytophagia</taxon>
        <taxon>Cytophagales</taxon>
        <taxon>Cytophagaceae</taxon>
        <taxon>Spirosoma</taxon>
    </lineage>
</organism>
<gene>
    <name evidence="2" type="ORF">FH603_1067</name>
</gene>
<dbReference type="InterPro" id="IPR038330">
    <property type="entry name" value="TspO/MBR-related_sf"/>
</dbReference>
<dbReference type="Gene3D" id="1.20.1260.100">
    <property type="entry name" value="TspO/MBR protein"/>
    <property type="match status" value="1"/>
</dbReference>
<dbReference type="RefSeq" id="WP_186736409.1">
    <property type="nucleotide sequence ID" value="NZ_VFIA01000005.1"/>
</dbReference>